<proteinExistence type="predicted"/>
<evidence type="ECO:0000313" key="2">
    <source>
        <dbReference type="Proteomes" id="UP000001075"/>
    </source>
</evidence>
<protein>
    <submittedName>
        <fullName evidence="1">Uncharacterized protein</fullName>
    </submittedName>
</protein>
<dbReference type="AlphaFoldDB" id="G3HV06"/>
<dbReference type="Proteomes" id="UP000001075">
    <property type="component" value="Unassembled WGS sequence"/>
</dbReference>
<name>G3HV06_CRIGR</name>
<accession>G3HV06</accession>
<organism evidence="1 2">
    <name type="scientific">Cricetulus griseus</name>
    <name type="common">Chinese hamster</name>
    <name type="synonym">Cricetulus barabensis griseus</name>
    <dbReference type="NCBI Taxonomy" id="10029"/>
    <lineage>
        <taxon>Eukaryota</taxon>
        <taxon>Metazoa</taxon>
        <taxon>Chordata</taxon>
        <taxon>Craniata</taxon>
        <taxon>Vertebrata</taxon>
        <taxon>Euteleostomi</taxon>
        <taxon>Mammalia</taxon>
        <taxon>Eutheria</taxon>
        <taxon>Euarchontoglires</taxon>
        <taxon>Glires</taxon>
        <taxon>Rodentia</taxon>
        <taxon>Myomorpha</taxon>
        <taxon>Muroidea</taxon>
        <taxon>Cricetidae</taxon>
        <taxon>Cricetinae</taxon>
        <taxon>Cricetulus</taxon>
    </lineage>
</organism>
<gene>
    <name evidence="1" type="ORF">I79_014779</name>
</gene>
<sequence length="88" mass="9791">MTLSSLLPDYLPHCSLSLCQFLSLTGLISHIRTMISAHSEHSVTVHSTHLWPHRSCATDLTCTSCDHTSQGQVQLWATHVPDPAEVWQ</sequence>
<reference evidence="2" key="1">
    <citation type="journal article" date="2011" name="Nat. Biotechnol.">
        <title>The genomic sequence of the Chinese hamster ovary (CHO)-K1 cell line.</title>
        <authorList>
            <person name="Xu X."/>
            <person name="Nagarajan H."/>
            <person name="Lewis N.E."/>
            <person name="Pan S."/>
            <person name="Cai Z."/>
            <person name="Liu X."/>
            <person name="Chen W."/>
            <person name="Xie M."/>
            <person name="Wang W."/>
            <person name="Hammond S."/>
            <person name="Andersen M.R."/>
            <person name="Neff N."/>
            <person name="Passarelli B."/>
            <person name="Koh W."/>
            <person name="Fan H.C."/>
            <person name="Wang J."/>
            <person name="Gui Y."/>
            <person name="Lee K.H."/>
            <person name="Betenbaugh M.J."/>
            <person name="Quake S.R."/>
            <person name="Famili I."/>
            <person name="Palsson B.O."/>
            <person name="Wang J."/>
        </authorList>
    </citation>
    <scope>NUCLEOTIDE SEQUENCE [LARGE SCALE GENOMIC DNA]</scope>
    <source>
        <strain evidence="2">CHO K1 cell line</strain>
    </source>
</reference>
<dbReference type="InParanoid" id="G3HV06"/>
<evidence type="ECO:0000313" key="1">
    <source>
        <dbReference type="EMBL" id="EGW07676.1"/>
    </source>
</evidence>
<dbReference type="EMBL" id="JH000759">
    <property type="protein sequence ID" value="EGW07676.1"/>
    <property type="molecule type" value="Genomic_DNA"/>
</dbReference>